<comment type="caution">
    <text evidence="3">The sequence shown here is derived from an EMBL/GenBank/DDBJ whole genome shotgun (WGS) entry which is preliminary data.</text>
</comment>
<accession>A0A852TZD6</accession>
<proteinExistence type="predicted"/>
<name>A0A852TZD6_9ACTN</name>
<evidence type="ECO:0000313" key="4">
    <source>
        <dbReference type="Proteomes" id="UP000589036"/>
    </source>
</evidence>
<evidence type="ECO:0000256" key="1">
    <source>
        <dbReference type="SAM" id="MobiDB-lite"/>
    </source>
</evidence>
<evidence type="ECO:0000259" key="2">
    <source>
        <dbReference type="Pfam" id="PF18726"/>
    </source>
</evidence>
<dbReference type="AlphaFoldDB" id="A0A852TZD6"/>
<reference evidence="3 4" key="1">
    <citation type="submission" date="2020-07" db="EMBL/GenBank/DDBJ databases">
        <title>Sequencing the genomes of 1000 actinobacteria strains.</title>
        <authorList>
            <person name="Klenk H.-P."/>
        </authorList>
    </citation>
    <scope>NUCLEOTIDE SEQUENCE [LARGE SCALE GENOMIC DNA]</scope>
    <source>
        <strain evidence="3 4">CXB654</strain>
    </source>
</reference>
<evidence type="ECO:0000313" key="3">
    <source>
        <dbReference type="EMBL" id="NYE48695.1"/>
    </source>
</evidence>
<dbReference type="Proteomes" id="UP000589036">
    <property type="component" value="Unassembled WGS sequence"/>
</dbReference>
<keyword evidence="4" id="KW-1185">Reference proteome</keyword>
<dbReference type="EMBL" id="JACCCC010000001">
    <property type="protein sequence ID" value="NYE48695.1"/>
    <property type="molecule type" value="Genomic_DNA"/>
</dbReference>
<dbReference type="InterPro" id="IPR040891">
    <property type="entry name" value="HEPN_SAV_6107"/>
</dbReference>
<sequence length="157" mass="16804">MAMSQPPIFSDADTAAAHPPRRPTPAALNMLESARQHLRDAAATTVPELRYVSAHMAGLRAAAAVLAQRGEPTQRPSRRRRPRSVWEMLPEAAPELREWAAFFAAGAAKRAAAEANLPSAVTAAEADDLLKDAQVFLSLAETTVGVPRHPTVLPRAS</sequence>
<organism evidence="3 4">
    <name type="scientific">Spinactinospora alkalitolerans</name>
    <dbReference type="NCBI Taxonomy" id="687207"/>
    <lineage>
        <taxon>Bacteria</taxon>
        <taxon>Bacillati</taxon>
        <taxon>Actinomycetota</taxon>
        <taxon>Actinomycetes</taxon>
        <taxon>Streptosporangiales</taxon>
        <taxon>Nocardiopsidaceae</taxon>
        <taxon>Spinactinospora</taxon>
    </lineage>
</organism>
<feature type="region of interest" description="Disordered" evidence="1">
    <location>
        <begin position="1"/>
        <end position="24"/>
    </location>
</feature>
<dbReference type="Pfam" id="PF18726">
    <property type="entry name" value="HEPN_SAV_6107"/>
    <property type="match status" value="1"/>
</dbReference>
<protein>
    <recommendedName>
        <fullName evidence="2">SAV-6107-like HEPN domain-containing protein</fullName>
    </recommendedName>
</protein>
<dbReference type="RefSeq" id="WP_179644474.1">
    <property type="nucleotide sequence ID" value="NZ_BAAAYY010000010.1"/>
</dbReference>
<gene>
    <name evidence="3" type="ORF">HDA32_003815</name>
</gene>
<feature type="domain" description="SAV-6107-like HEPN" evidence="2">
    <location>
        <begin position="41"/>
        <end position="139"/>
    </location>
</feature>